<name>A0AAJ7PA01_9ACAR</name>
<keyword evidence="2" id="KW-1185">Reference proteome</keyword>
<evidence type="ECO:0000313" key="3">
    <source>
        <dbReference type="RefSeq" id="XP_018495709.1"/>
    </source>
</evidence>
<dbReference type="AlphaFoldDB" id="A0AAJ7PA01"/>
<accession>A0AAJ7PA01</accession>
<organism evidence="2 3">
    <name type="scientific">Galendromus occidentalis</name>
    <name type="common">western predatory mite</name>
    <dbReference type="NCBI Taxonomy" id="34638"/>
    <lineage>
        <taxon>Eukaryota</taxon>
        <taxon>Metazoa</taxon>
        <taxon>Ecdysozoa</taxon>
        <taxon>Arthropoda</taxon>
        <taxon>Chelicerata</taxon>
        <taxon>Arachnida</taxon>
        <taxon>Acari</taxon>
        <taxon>Parasitiformes</taxon>
        <taxon>Mesostigmata</taxon>
        <taxon>Gamasina</taxon>
        <taxon>Phytoseioidea</taxon>
        <taxon>Phytoseiidae</taxon>
        <taxon>Typhlodrominae</taxon>
        <taxon>Galendromus</taxon>
    </lineage>
</organism>
<dbReference type="InterPro" id="IPR040676">
    <property type="entry name" value="DUF5641"/>
</dbReference>
<dbReference type="InterPro" id="IPR012337">
    <property type="entry name" value="RNaseH-like_sf"/>
</dbReference>
<gene>
    <name evidence="3" type="primary">LOC108864469</name>
</gene>
<evidence type="ECO:0000313" key="2">
    <source>
        <dbReference type="Proteomes" id="UP000694867"/>
    </source>
</evidence>
<dbReference type="GO" id="GO:0015074">
    <property type="term" value="P:DNA integration"/>
    <property type="evidence" value="ECO:0007669"/>
    <property type="project" value="InterPro"/>
</dbReference>
<protein>
    <submittedName>
        <fullName evidence="3">Uncharacterized protein LOC108864469</fullName>
    </submittedName>
</protein>
<reference evidence="3" key="1">
    <citation type="submission" date="2025-08" db="UniProtKB">
        <authorList>
            <consortium name="RefSeq"/>
        </authorList>
    </citation>
    <scope>IDENTIFICATION</scope>
</reference>
<dbReference type="Gene3D" id="3.30.420.10">
    <property type="entry name" value="Ribonuclease H-like superfamily/Ribonuclease H"/>
    <property type="match status" value="1"/>
</dbReference>
<sequence>MSDVLAVFNTLLQSKFVKENNYILTASINYLESTWAGRERNAPLMKPSNKQVERTPPFHFCGADFARPFYCRSDLGQEEKSYIMLFTCAVPRACHLELTKNLSTYEVLRALQKFLARRPTAQHFVSDNGASFRRTDKEIRLVYKHIADGDLAGWPRNSRVTWTFKTPAAPWVGGFWERMVGATKRCLHRVIGKSKSYFRDLEVILCGVESMINQRPLTPKSTNPSDIKALSLLFGYEGTTFFPEMSDRSKNKADIGAVVFSKRWNFQQSVLTDFWRRFQTEYLAFLRSAHSRKPVNRRSLQTGEICILKEEKTSRDYWPLVRILEMRGGKEPDSRKRSCTILTGRGLTLVRQIQLLYPPDIENPDPLY</sequence>
<dbReference type="Pfam" id="PF18701">
    <property type="entry name" value="DUF5641"/>
    <property type="match status" value="1"/>
</dbReference>
<dbReference type="InterPro" id="IPR036397">
    <property type="entry name" value="RNaseH_sf"/>
</dbReference>
<dbReference type="PROSITE" id="PS50994">
    <property type="entry name" value="INTEGRASE"/>
    <property type="match status" value="1"/>
</dbReference>
<dbReference type="RefSeq" id="XP_018495709.1">
    <property type="nucleotide sequence ID" value="XM_018640193.1"/>
</dbReference>
<evidence type="ECO:0000259" key="1">
    <source>
        <dbReference type="PROSITE" id="PS50994"/>
    </source>
</evidence>
<dbReference type="PANTHER" id="PTHR47331">
    <property type="entry name" value="PHD-TYPE DOMAIN-CONTAINING PROTEIN"/>
    <property type="match status" value="1"/>
</dbReference>
<dbReference type="Proteomes" id="UP000694867">
    <property type="component" value="Unplaced"/>
</dbReference>
<dbReference type="GeneID" id="108864469"/>
<feature type="domain" description="Integrase catalytic" evidence="1">
    <location>
        <begin position="52"/>
        <end position="232"/>
    </location>
</feature>
<dbReference type="InterPro" id="IPR001584">
    <property type="entry name" value="Integrase_cat-core"/>
</dbReference>
<dbReference type="KEGG" id="goe:108864469"/>
<dbReference type="SUPFAM" id="SSF53098">
    <property type="entry name" value="Ribonuclease H-like"/>
    <property type="match status" value="1"/>
</dbReference>
<proteinExistence type="predicted"/>
<dbReference type="PANTHER" id="PTHR47331:SF1">
    <property type="entry name" value="GAG-LIKE PROTEIN"/>
    <property type="match status" value="1"/>
</dbReference>
<dbReference type="GO" id="GO:0003676">
    <property type="term" value="F:nucleic acid binding"/>
    <property type="evidence" value="ECO:0007669"/>
    <property type="project" value="InterPro"/>
</dbReference>